<dbReference type="SMART" id="SM00320">
    <property type="entry name" value="WD40"/>
    <property type="match status" value="4"/>
</dbReference>
<dbReference type="PANTHER" id="PTHR22846:SF2">
    <property type="entry name" value="F-BOX-LIKE_WD REPEAT-CONTAINING PROTEIN EBI"/>
    <property type="match status" value="1"/>
</dbReference>
<evidence type="ECO:0000256" key="2">
    <source>
        <dbReference type="ARBA" id="ARBA00022574"/>
    </source>
</evidence>
<evidence type="ECO:0000313" key="6">
    <source>
        <dbReference type="EMBL" id="KAJ5156248.1"/>
    </source>
</evidence>
<keyword evidence="4" id="KW-0539">Nucleus</keyword>
<dbReference type="EMBL" id="JAPQKO010000006">
    <property type="protein sequence ID" value="KAJ5156248.1"/>
    <property type="molecule type" value="Genomic_DNA"/>
</dbReference>
<reference evidence="6" key="1">
    <citation type="submission" date="2022-11" db="EMBL/GenBank/DDBJ databases">
        <authorList>
            <person name="Petersen C."/>
        </authorList>
    </citation>
    <scope>NUCLEOTIDE SEQUENCE</scope>
    <source>
        <strain evidence="6">IBT 21917</strain>
    </source>
</reference>
<dbReference type="Gene3D" id="1.20.960.30">
    <property type="match status" value="1"/>
</dbReference>
<name>A0A9W9HQX8_9EURO</name>
<keyword evidence="2" id="KW-0853">WD repeat</keyword>
<evidence type="ECO:0000256" key="1">
    <source>
        <dbReference type="ARBA" id="ARBA00004123"/>
    </source>
</evidence>
<dbReference type="OrthoDB" id="1367865at2759"/>
<proteinExistence type="predicted"/>
<keyword evidence="7" id="KW-1185">Reference proteome</keyword>
<gene>
    <name evidence="6" type="ORF">N7492_009051</name>
</gene>
<dbReference type="InterPro" id="IPR001680">
    <property type="entry name" value="WD40_rpt"/>
</dbReference>
<dbReference type="GO" id="GO:0034967">
    <property type="term" value="C:Set3 complex"/>
    <property type="evidence" value="ECO:0007669"/>
    <property type="project" value="TreeGrafter"/>
</dbReference>
<comment type="subcellular location">
    <subcellularLocation>
        <location evidence="1">Nucleus</location>
    </subcellularLocation>
</comment>
<dbReference type="InterPro" id="IPR015943">
    <property type="entry name" value="WD40/YVTN_repeat-like_dom_sf"/>
</dbReference>
<comment type="caution">
    <text evidence="6">The sequence shown here is derived from an EMBL/GenBank/DDBJ whole genome shotgun (WGS) entry which is preliminary data.</text>
</comment>
<dbReference type="GO" id="GO:0006357">
    <property type="term" value="P:regulation of transcription by RNA polymerase II"/>
    <property type="evidence" value="ECO:0007669"/>
    <property type="project" value="TreeGrafter"/>
</dbReference>
<evidence type="ECO:0000256" key="4">
    <source>
        <dbReference type="ARBA" id="ARBA00023242"/>
    </source>
</evidence>
<evidence type="ECO:0000256" key="3">
    <source>
        <dbReference type="ARBA" id="ARBA00022737"/>
    </source>
</evidence>
<sequence>MAQPDLTSHHVNYLIWRNPVRSSRGFARAQCAELTPPPPPSLRVHPNRIPGHGEAALSLQRAWYSDPQSLPFARHIKTHALVSLVQKGLQYHELESSIDKVGLRDTEGNPITFAPADYFFGPEPFEAGALKSRDDAGPHPEAPRDQPTNGHPVELPKESMEVDAETESKPGTPEAVDGDGDVSMGADEMPQEPTLTTGNSVGVQISPAKAADLAPDTALLSTPDPVITTAWRPRDPTLLVAAGESFCSLWRLSSSAPVENKFLDLKGSGAYVSATAWDAIGAKLAVATIRDMKGTVTMYNDQGNVVDLLPDLPRVISSLHWSDDSPQLAIVASDERSSELALWDDNRRPDVYPPPQVIDSHIFDLAWCDRNQVFACGDGAVYQCDVDQNIRLIKTYTSHDRAAEWSFIRCAPSIFGPVAVTACSTNAMIWIPTHDILIENAHQDAITAIDIRPNLPAQRWSSSIIIASYSVDSTVNMWSVDLESKQFKRIHRLRLGSSVPALAGGFSPDGYALSAASKDRVMIWNAERGGEPMATWTAPSPDKVKEEPDQPTNGQNGQATPFADRALSWDPDGKKLAYGFESQMALVNLQR</sequence>
<feature type="region of interest" description="Disordered" evidence="5">
    <location>
        <begin position="124"/>
        <end position="199"/>
    </location>
</feature>
<dbReference type="Gene3D" id="2.130.10.10">
    <property type="entry name" value="YVTN repeat-like/Quinoprotein amine dehydrogenase"/>
    <property type="match status" value="1"/>
</dbReference>
<evidence type="ECO:0000256" key="5">
    <source>
        <dbReference type="SAM" id="MobiDB-lite"/>
    </source>
</evidence>
<dbReference type="InterPro" id="IPR045183">
    <property type="entry name" value="Ebi-like"/>
</dbReference>
<dbReference type="PANTHER" id="PTHR22846">
    <property type="entry name" value="WD40 REPEAT PROTEIN"/>
    <property type="match status" value="1"/>
</dbReference>
<dbReference type="SUPFAM" id="SSF50978">
    <property type="entry name" value="WD40 repeat-like"/>
    <property type="match status" value="1"/>
</dbReference>
<keyword evidence="3" id="KW-0677">Repeat</keyword>
<dbReference type="GO" id="GO:0003714">
    <property type="term" value="F:transcription corepressor activity"/>
    <property type="evidence" value="ECO:0007669"/>
    <property type="project" value="InterPro"/>
</dbReference>
<feature type="region of interest" description="Disordered" evidence="5">
    <location>
        <begin position="531"/>
        <end position="568"/>
    </location>
</feature>
<reference evidence="6" key="2">
    <citation type="journal article" date="2023" name="IMA Fungus">
        <title>Comparative genomic study of the Penicillium genus elucidates a diverse pangenome and 15 lateral gene transfer events.</title>
        <authorList>
            <person name="Petersen C."/>
            <person name="Sorensen T."/>
            <person name="Nielsen M.R."/>
            <person name="Sondergaard T.E."/>
            <person name="Sorensen J.L."/>
            <person name="Fitzpatrick D.A."/>
            <person name="Frisvad J.C."/>
            <person name="Nielsen K.L."/>
        </authorList>
    </citation>
    <scope>NUCLEOTIDE SEQUENCE</scope>
    <source>
        <strain evidence="6">IBT 21917</strain>
    </source>
</reference>
<feature type="compositionally biased region" description="Basic and acidic residues" evidence="5">
    <location>
        <begin position="131"/>
        <end position="144"/>
    </location>
</feature>
<protein>
    <submittedName>
        <fullName evidence="6">Uncharacterized protein</fullName>
    </submittedName>
</protein>
<dbReference type="InterPro" id="IPR036322">
    <property type="entry name" value="WD40_repeat_dom_sf"/>
</dbReference>
<organism evidence="6 7">
    <name type="scientific">Penicillium capsulatum</name>
    <dbReference type="NCBI Taxonomy" id="69766"/>
    <lineage>
        <taxon>Eukaryota</taxon>
        <taxon>Fungi</taxon>
        <taxon>Dikarya</taxon>
        <taxon>Ascomycota</taxon>
        <taxon>Pezizomycotina</taxon>
        <taxon>Eurotiomycetes</taxon>
        <taxon>Eurotiomycetidae</taxon>
        <taxon>Eurotiales</taxon>
        <taxon>Aspergillaceae</taxon>
        <taxon>Penicillium</taxon>
    </lineage>
</organism>
<accession>A0A9W9HQX8</accession>
<feature type="compositionally biased region" description="Polar residues" evidence="5">
    <location>
        <begin position="550"/>
        <end position="559"/>
    </location>
</feature>
<dbReference type="AlphaFoldDB" id="A0A9W9HQX8"/>
<dbReference type="Proteomes" id="UP001146351">
    <property type="component" value="Unassembled WGS sequence"/>
</dbReference>
<evidence type="ECO:0000313" key="7">
    <source>
        <dbReference type="Proteomes" id="UP001146351"/>
    </source>
</evidence>